<feature type="region of interest" description="Disordered" evidence="1">
    <location>
        <begin position="103"/>
        <end position="131"/>
    </location>
</feature>
<dbReference type="EMBL" id="PGOL01000953">
    <property type="protein sequence ID" value="PKI62671.1"/>
    <property type="molecule type" value="Genomic_DNA"/>
</dbReference>
<keyword evidence="3" id="KW-1185">Reference proteome</keyword>
<dbReference type="Gene3D" id="1.20.140.40">
    <property type="entry name" value="Invertase/pectin methylesterase inhibitor family protein"/>
    <property type="match status" value="1"/>
</dbReference>
<comment type="caution">
    <text evidence="2">The sequence shown here is derived from an EMBL/GenBank/DDBJ whole genome shotgun (WGS) entry which is preliminary data.</text>
</comment>
<dbReference type="Proteomes" id="UP000233551">
    <property type="component" value="Unassembled WGS sequence"/>
</dbReference>
<name>A0A2I0K292_PUNGR</name>
<gene>
    <name evidence="2" type="ORF">CRG98_016942</name>
</gene>
<dbReference type="SUPFAM" id="SSF101148">
    <property type="entry name" value="Plant invertase/pectin methylesterase inhibitor"/>
    <property type="match status" value="1"/>
</dbReference>
<organism evidence="2 3">
    <name type="scientific">Punica granatum</name>
    <name type="common">Pomegranate</name>
    <dbReference type="NCBI Taxonomy" id="22663"/>
    <lineage>
        <taxon>Eukaryota</taxon>
        <taxon>Viridiplantae</taxon>
        <taxon>Streptophyta</taxon>
        <taxon>Embryophyta</taxon>
        <taxon>Tracheophyta</taxon>
        <taxon>Spermatophyta</taxon>
        <taxon>Magnoliopsida</taxon>
        <taxon>eudicotyledons</taxon>
        <taxon>Gunneridae</taxon>
        <taxon>Pentapetalae</taxon>
        <taxon>rosids</taxon>
        <taxon>malvids</taxon>
        <taxon>Myrtales</taxon>
        <taxon>Lythraceae</taxon>
        <taxon>Punica</taxon>
    </lineage>
</organism>
<accession>A0A2I0K292</accession>
<dbReference type="InterPro" id="IPR035513">
    <property type="entry name" value="Invertase/methylesterase_inhib"/>
</dbReference>
<sequence length="144" mass="15920">MKSILQKLYKSMEAPHQWGASPQQAQRVTPHAPWWTSSHSRAGMVADIRGLALIFIDLAQAKAADTLRLLGRLSQSTTDPALRLPQLASCTAKYNSASRNLAQAAGPSGRAMTSKLGQARPRQRTRPRTAPMSLKCRRETLCWR</sequence>
<reference evidence="2 3" key="1">
    <citation type="submission" date="2017-11" db="EMBL/GenBank/DDBJ databases">
        <title>De-novo sequencing of pomegranate (Punica granatum L.) genome.</title>
        <authorList>
            <person name="Akparov Z."/>
            <person name="Amiraslanov A."/>
            <person name="Hajiyeva S."/>
            <person name="Abbasov M."/>
            <person name="Kaur K."/>
            <person name="Hamwieh A."/>
            <person name="Solovyev V."/>
            <person name="Salamov A."/>
            <person name="Braich B."/>
            <person name="Kosarev P."/>
            <person name="Mahmoud A."/>
            <person name="Hajiyev E."/>
            <person name="Babayeva S."/>
            <person name="Izzatullayeva V."/>
            <person name="Mammadov A."/>
            <person name="Mammadov A."/>
            <person name="Sharifova S."/>
            <person name="Ojaghi J."/>
            <person name="Eynullazada K."/>
            <person name="Bayramov B."/>
            <person name="Abdulazimova A."/>
            <person name="Shahmuradov I."/>
        </authorList>
    </citation>
    <scope>NUCLEOTIDE SEQUENCE [LARGE SCALE GENOMIC DNA]</scope>
    <source>
        <strain evidence="3">cv. AG2017</strain>
        <tissue evidence="2">Leaf</tissue>
    </source>
</reference>
<proteinExistence type="predicted"/>
<evidence type="ECO:0000313" key="3">
    <source>
        <dbReference type="Proteomes" id="UP000233551"/>
    </source>
</evidence>
<protein>
    <recommendedName>
        <fullName evidence="4">Pectinesterase inhibitor domain-containing protein</fullName>
    </recommendedName>
</protein>
<evidence type="ECO:0000313" key="2">
    <source>
        <dbReference type="EMBL" id="PKI62671.1"/>
    </source>
</evidence>
<evidence type="ECO:0000256" key="1">
    <source>
        <dbReference type="SAM" id="MobiDB-lite"/>
    </source>
</evidence>
<evidence type="ECO:0008006" key="4">
    <source>
        <dbReference type="Google" id="ProtNLM"/>
    </source>
</evidence>
<dbReference type="AlphaFoldDB" id="A0A2I0K292"/>